<dbReference type="PATRIC" id="fig|187330.3.peg.1838"/>
<dbReference type="Gene3D" id="3.30.2350.10">
    <property type="entry name" value="Pseudouridine synthase"/>
    <property type="match status" value="1"/>
</dbReference>
<evidence type="ECO:0000313" key="4">
    <source>
        <dbReference type="Proteomes" id="UP000037848"/>
    </source>
</evidence>
<proteinExistence type="inferred from homology"/>
<dbReference type="STRING" id="187330.AMS58_09085"/>
<feature type="domain" description="Pseudouridine synthase RsuA/RluA-like" evidence="2">
    <location>
        <begin position="16"/>
        <end position="157"/>
    </location>
</feature>
<sequence>MDKQHTPLHVHAQHNDFYVIEKPAGLNFHSEEGPGFVVIAQQQLNEKLYAVHRLDKVTSGLIILARSSEAAAEFTRQFTAHEVDKYYLALSDAKPKKKQGWVKGDMAKSRRSSYKLLNTTENPAITRFYSMSVAANLRGFILKPYSGKTHQLRVALKSISAPILGDALYGGTIAERTYLHAYALCFLWDNELYRFICEPNSNTQFAQITKHENFHSWQQPWQLDW</sequence>
<organism evidence="3 4">
    <name type="scientific">Pseudoalteromonas porphyrae</name>
    <dbReference type="NCBI Taxonomy" id="187330"/>
    <lineage>
        <taxon>Bacteria</taxon>
        <taxon>Pseudomonadati</taxon>
        <taxon>Pseudomonadota</taxon>
        <taxon>Gammaproteobacteria</taxon>
        <taxon>Alteromonadales</taxon>
        <taxon>Pseudoalteromonadaceae</taxon>
        <taxon>Pseudoalteromonas</taxon>
    </lineage>
</organism>
<dbReference type="PROSITE" id="PS01129">
    <property type="entry name" value="PSI_RLU"/>
    <property type="match status" value="1"/>
</dbReference>
<dbReference type="NCBIfam" id="TIGR01621">
    <property type="entry name" value="RluA-like"/>
    <property type="match status" value="1"/>
</dbReference>
<dbReference type="PANTHER" id="PTHR21600:SF87">
    <property type="entry name" value="RNA PSEUDOURIDYLATE SYNTHASE DOMAIN-CONTAINING PROTEIN 1"/>
    <property type="match status" value="1"/>
</dbReference>
<dbReference type="GO" id="GO:0003723">
    <property type="term" value="F:RNA binding"/>
    <property type="evidence" value="ECO:0007669"/>
    <property type="project" value="InterPro"/>
</dbReference>
<dbReference type="InterPro" id="IPR050188">
    <property type="entry name" value="RluA_PseudoU_synthase"/>
</dbReference>
<keyword evidence="4" id="KW-1185">Reference proteome</keyword>
<dbReference type="InterPro" id="IPR006145">
    <property type="entry name" value="PsdUridine_synth_RsuA/RluA"/>
</dbReference>
<dbReference type="Proteomes" id="UP000037848">
    <property type="component" value="Unassembled WGS sequence"/>
</dbReference>
<dbReference type="EMBL" id="LHPH01000003">
    <property type="protein sequence ID" value="KPH64971.1"/>
    <property type="molecule type" value="Genomic_DNA"/>
</dbReference>
<evidence type="ECO:0000259" key="2">
    <source>
        <dbReference type="Pfam" id="PF00849"/>
    </source>
</evidence>
<dbReference type="GO" id="GO:0140098">
    <property type="term" value="F:catalytic activity, acting on RNA"/>
    <property type="evidence" value="ECO:0007669"/>
    <property type="project" value="UniProtKB-ARBA"/>
</dbReference>
<dbReference type="GO" id="GO:0009982">
    <property type="term" value="F:pseudouridine synthase activity"/>
    <property type="evidence" value="ECO:0007669"/>
    <property type="project" value="InterPro"/>
</dbReference>
<dbReference type="CDD" id="cd02869">
    <property type="entry name" value="PseudoU_synth_RluA_like"/>
    <property type="match status" value="1"/>
</dbReference>
<dbReference type="InterPro" id="IPR006508">
    <property type="entry name" value="PsdUridine_synth_RluA-like"/>
</dbReference>
<dbReference type="RefSeq" id="WP_054204718.1">
    <property type="nucleotide sequence ID" value="NZ_LHPH01000003.1"/>
</dbReference>
<dbReference type="AlphaFoldDB" id="A0A0N0M198"/>
<dbReference type="Pfam" id="PF00849">
    <property type="entry name" value="PseudoU_synth_2"/>
    <property type="match status" value="1"/>
</dbReference>
<accession>A0A0N0M198</accession>
<reference evidence="3 4" key="1">
    <citation type="submission" date="2015-08" db="EMBL/GenBank/DDBJ databases">
        <title>Draft Genome Sequence of Pseudoalteromonas porphyrae UCD-SED14.</title>
        <authorList>
            <person name="Coil D.A."/>
            <person name="Jospin G."/>
            <person name="Lee R.D."/>
            <person name="Eisen J.A."/>
        </authorList>
    </citation>
    <scope>NUCLEOTIDE SEQUENCE [LARGE SCALE GENOMIC DNA]</scope>
    <source>
        <strain evidence="3 4">UCD-SED14</strain>
    </source>
</reference>
<dbReference type="GO" id="GO:0000455">
    <property type="term" value="P:enzyme-directed rRNA pseudouridine synthesis"/>
    <property type="evidence" value="ECO:0007669"/>
    <property type="project" value="TreeGrafter"/>
</dbReference>
<evidence type="ECO:0000256" key="1">
    <source>
        <dbReference type="ARBA" id="ARBA00010876"/>
    </source>
</evidence>
<comment type="similarity">
    <text evidence="1">Belongs to the pseudouridine synthase RluA family.</text>
</comment>
<dbReference type="InterPro" id="IPR006224">
    <property type="entry name" value="PsdUridine_synth_RluA-like_CS"/>
</dbReference>
<dbReference type="InterPro" id="IPR020103">
    <property type="entry name" value="PsdUridine_synth_cat_dom_sf"/>
</dbReference>
<comment type="caution">
    <text evidence="3">The sequence shown here is derived from an EMBL/GenBank/DDBJ whole genome shotgun (WGS) entry which is preliminary data.</text>
</comment>
<gene>
    <name evidence="3" type="ORF">ADS77_03960</name>
</gene>
<dbReference type="SUPFAM" id="SSF55120">
    <property type="entry name" value="Pseudouridine synthase"/>
    <property type="match status" value="1"/>
</dbReference>
<protein>
    <submittedName>
        <fullName evidence="3">Pseudouridine synthase</fullName>
    </submittedName>
</protein>
<evidence type="ECO:0000313" key="3">
    <source>
        <dbReference type="EMBL" id="KPH64971.1"/>
    </source>
</evidence>
<dbReference type="PANTHER" id="PTHR21600">
    <property type="entry name" value="MITOCHONDRIAL RNA PSEUDOURIDINE SYNTHASE"/>
    <property type="match status" value="1"/>
</dbReference>
<name>A0A0N0M198_9GAMM</name>